<organism evidence="1 2">
    <name type="scientific">Piloderma croceum (strain F 1598)</name>
    <dbReference type="NCBI Taxonomy" id="765440"/>
    <lineage>
        <taxon>Eukaryota</taxon>
        <taxon>Fungi</taxon>
        <taxon>Dikarya</taxon>
        <taxon>Basidiomycota</taxon>
        <taxon>Agaricomycotina</taxon>
        <taxon>Agaricomycetes</taxon>
        <taxon>Agaricomycetidae</taxon>
        <taxon>Atheliales</taxon>
        <taxon>Atheliaceae</taxon>
        <taxon>Piloderma</taxon>
    </lineage>
</organism>
<reference evidence="2" key="2">
    <citation type="submission" date="2015-01" db="EMBL/GenBank/DDBJ databases">
        <title>Evolutionary Origins and Diversification of the Mycorrhizal Mutualists.</title>
        <authorList>
            <consortium name="DOE Joint Genome Institute"/>
            <consortium name="Mycorrhizal Genomics Consortium"/>
            <person name="Kohler A."/>
            <person name="Kuo A."/>
            <person name="Nagy L.G."/>
            <person name="Floudas D."/>
            <person name="Copeland A."/>
            <person name="Barry K.W."/>
            <person name="Cichocki N."/>
            <person name="Veneault-Fourrey C."/>
            <person name="LaButti K."/>
            <person name="Lindquist E.A."/>
            <person name="Lipzen A."/>
            <person name="Lundell T."/>
            <person name="Morin E."/>
            <person name="Murat C."/>
            <person name="Riley R."/>
            <person name="Ohm R."/>
            <person name="Sun H."/>
            <person name="Tunlid A."/>
            <person name="Henrissat B."/>
            <person name="Grigoriev I.V."/>
            <person name="Hibbett D.S."/>
            <person name="Martin F."/>
        </authorList>
    </citation>
    <scope>NUCLEOTIDE SEQUENCE [LARGE SCALE GENOMIC DNA]</scope>
    <source>
        <strain evidence="2">F 1598</strain>
    </source>
</reference>
<dbReference type="InParanoid" id="A0A0C3EFI1"/>
<dbReference type="AlphaFoldDB" id="A0A0C3EFI1"/>
<name>A0A0C3EFI1_PILCF</name>
<dbReference type="PANTHER" id="PTHR21310:SF15">
    <property type="entry name" value="AMINOGLYCOSIDE PHOSPHOTRANSFERASE DOMAIN-CONTAINING PROTEIN"/>
    <property type="match status" value="1"/>
</dbReference>
<evidence type="ECO:0008006" key="3">
    <source>
        <dbReference type="Google" id="ProtNLM"/>
    </source>
</evidence>
<keyword evidence="2" id="KW-1185">Reference proteome</keyword>
<dbReference type="InterPro" id="IPR011009">
    <property type="entry name" value="Kinase-like_dom_sf"/>
</dbReference>
<protein>
    <recommendedName>
        <fullName evidence="3">Aminoglycoside phosphotransferase domain-containing protein</fullName>
    </recommendedName>
</protein>
<evidence type="ECO:0000313" key="2">
    <source>
        <dbReference type="Proteomes" id="UP000054166"/>
    </source>
</evidence>
<evidence type="ECO:0000313" key="1">
    <source>
        <dbReference type="EMBL" id="KIM71435.1"/>
    </source>
</evidence>
<gene>
    <name evidence="1" type="ORF">PILCRDRAFT_99463</name>
</gene>
<dbReference type="Proteomes" id="UP000054166">
    <property type="component" value="Unassembled WGS sequence"/>
</dbReference>
<accession>A0A0C3EFI1</accession>
<dbReference type="HOGENOM" id="CLU_570076_0_0_1"/>
<dbReference type="PANTHER" id="PTHR21310">
    <property type="entry name" value="AMINOGLYCOSIDE PHOSPHOTRANSFERASE-RELATED-RELATED"/>
    <property type="match status" value="1"/>
</dbReference>
<dbReference type="STRING" id="765440.A0A0C3EFI1"/>
<reference evidence="1 2" key="1">
    <citation type="submission" date="2014-04" db="EMBL/GenBank/DDBJ databases">
        <authorList>
            <consortium name="DOE Joint Genome Institute"/>
            <person name="Kuo A."/>
            <person name="Tarkka M."/>
            <person name="Buscot F."/>
            <person name="Kohler A."/>
            <person name="Nagy L.G."/>
            <person name="Floudas D."/>
            <person name="Copeland A."/>
            <person name="Barry K.W."/>
            <person name="Cichocki N."/>
            <person name="Veneault-Fourrey C."/>
            <person name="LaButti K."/>
            <person name="Lindquist E.A."/>
            <person name="Lipzen A."/>
            <person name="Lundell T."/>
            <person name="Morin E."/>
            <person name="Murat C."/>
            <person name="Sun H."/>
            <person name="Tunlid A."/>
            <person name="Henrissat B."/>
            <person name="Grigoriev I.V."/>
            <person name="Hibbett D.S."/>
            <person name="Martin F."/>
            <person name="Nordberg H.P."/>
            <person name="Cantor M.N."/>
            <person name="Hua S.X."/>
        </authorList>
    </citation>
    <scope>NUCLEOTIDE SEQUENCE [LARGE SCALE GENOMIC DNA]</scope>
    <source>
        <strain evidence="1 2">F 1598</strain>
    </source>
</reference>
<dbReference type="SUPFAM" id="SSF56112">
    <property type="entry name" value="Protein kinase-like (PK-like)"/>
    <property type="match status" value="1"/>
</dbReference>
<dbReference type="InterPro" id="IPR051678">
    <property type="entry name" value="AGP_Transferase"/>
</dbReference>
<dbReference type="EMBL" id="KN833319">
    <property type="protein sequence ID" value="KIM71435.1"/>
    <property type="molecule type" value="Genomic_DNA"/>
</dbReference>
<dbReference type="OrthoDB" id="2906425at2759"/>
<sequence length="470" mass="53437">MASAPLSLHSHDSDCDWVDAQIDVTMRAVHWSTLSILACTLYGADSADWGKQLNGAYNLVCFLHLHDQQKTIVVARVPLQPADGWNSDRSTAISSQIISKVAMMEYIGAHTNIQIPHIIHYSTYFSDSGVRSPYILMSKVDGAPLSSVWNTMEDRQRDTVLRQVVEIILELSSQRFDRIRALFREDGMSKNAWHIKPMSFANADSSMIAHRVLSSKTYTSSTDYWIAVTNANIDIELNSNFGRGLKASGYAQAWFMRSLIPALYNPSLDAAGFPLSPGDFHSQNIMVTDVNSNPRITAYPLFIVNHPAWKDDNPLCAQNIRDQSAFNKFMQEAELKRDPEGCQMLSQAFTNCRGIYLFEQCLCYPLSYSVLYDQFFAHVFGDNAQEEFSVDYYWALMDNGLLKKRVQRLDTERDVRREALDTLGEGLVIRNLSWSTFKDLVMKYHDRFAQGGKVQEWLAVERQTQWVAIT</sequence>
<proteinExistence type="predicted"/>